<name>A0A132N6G7_9ACTN</name>
<evidence type="ECO:0000313" key="4">
    <source>
        <dbReference type="Proteomes" id="UP000070659"/>
    </source>
</evidence>
<dbReference type="AlphaFoldDB" id="A0A132N6G7"/>
<dbReference type="Proteomes" id="UP000070659">
    <property type="component" value="Unassembled WGS sequence"/>
</dbReference>
<dbReference type="InterPro" id="IPR011990">
    <property type="entry name" value="TPR-like_helical_dom_sf"/>
</dbReference>
<evidence type="ECO:0008006" key="5">
    <source>
        <dbReference type="Google" id="ProtNLM"/>
    </source>
</evidence>
<organism evidence="1 4">
    <name type="scientific">Carbonactinospora thermoautotrophica</name>
    <dbReference type="NCBI Taxonomy" id="1469144"/>
    <lineage>
        <taxon>Bacteria</taxon>
        <taxon>Bacillati</taxon>
        <taxon>Actinomycetota</taxon>
        <taxon>Actinomycetes</taxon>
        <taxon>Kitasatosporales</taxon>
        <taxon>Carbonactinosporaceae</taxon>
        <taxon>Carbonactinospora</taxon>
    </lineage>
</organism>
<dbReference type="SUPFAM" id="SSF48452">
    <property type="entry name" value="TPR-like"/>
    <property type="match status" value="1"/>
</dbReference>
<dbReference type="EMBL" id="JYIK01001068">
    <property type="protein sequence ID" value="KWX07225.1"/>
    <property type="molecule type" value="Genomic_DNA"/>
</dbReference>
<protein>
    <recommendedName>
        <fullName evidence="5">XRE family transcriptional regulator</fullName>
    </recommendedName>
</protein>
<sequence length="334" mass="35733">MQALTTLAVGASAPLVSLEAARQGLSWALDGGRRGVDEWEALALEYARDFYTTPPAALLQDIVADVIVLQQLTAAGGDAQKRDLYRVAGQLSVVMAMTLASLGQTRAARRWWNTARQAADASGDAVTRVWVRDWEAVNGLYEQRPLPVVLELVDEALAIGGHLATAGTAGVLAGKAQALAMCGRADEATIVLRQIEEVSERLPTDVTADAESMHGWPEVRLRYTESYVHTYLGNTAAAYAAQDRALALYPANLARERAQLQMHRAACLVIDGHVGDGLAYANEVLAGLPDAWHNEMLFATAAKVIDSVPDSERGRPAVAELRAALTRPAALSSL</sequence>
<gene>
    <name evidence="1" type="ORF">TH66_04580</name>
    <name evidence="2" type="ORF">TR74_19465</name>
</gene>
<dbReference type="PATRIC" id="fig|1469144.8.peg.4537"/>
<proteinExistence type="predicted"/>
<dbReference type="Proteomes" id="UP000070598">
    <property type="component" value="Unassembled WGS sequence"/>
</dbReference>
<evidence type="ECO:0000313" key="2">
    <source>
        <dbReference type="EMBL" id="KWX07225.1"/>
    </source>
</evidence>
<dbReference type="EMBL" id="JYIJ01000013">
    <property type="protein sequence ID" value="KWX05152.1"/>
    <property type="molecule type" value="Genomic_DNA"/>
</dbReference>
<accession>A0A132N6G7</accession>
<reference evidence="3" key="2">
    <citation type="submission" date="2015-02" db="EMBL/GenBank/DDBJ databases">
        <title>Physiological reanalysis, assessment of diazotrophy, and genome sequences of multiple isolates of Streptomyces thermoautotrophicus.</title>
        <authorList>
            <person name="MacKellar D.C."/>
            <person name="Lieber L."/>
            <person name="Norman J."/>
            <person name="Bolger A."/>
            <person name="Tobin C."/>
            <person name="Murray J.W."/>
            <person name="Friesen M."/>
            <person name="Prell J."/>
        </authorList>
    </citation>
    <scope>NUCLEOTIDE SEQUENCE [LARGE SCALE GENOMIC DNA]</scope>
    <source>
        <strain evidence="3">UBT1</strain>
    </source>
</reference>
<reference evidence="1 4" key="1">
    <citation type="submission" date="2015-02" db="EMBL/GenBank/DDBJ databases">
        <title>Physiological reanalysis, assessment of diazotrophy, and genome sequences of multiple isolates of Streptomyces thermoautotrophicus.</title>
        <authorList>
            <person name="MacKellar D.C."/>
            <person name="Lieber L."/>
            <person name="Norman J."/>
            <person name="Bolger A."/>
            <person name="Tobin C."/>
            <person name="Murray J.W."/>
            <person name="Prell J."/>
        </authorList>
    </citation>
    <scope>NUCLEOTIDE SEQUENCE [LARGE SCALE GENOMIC DNA]</scope>
    <source>
        <strain evidence="1 4">UBT1</strain>
    </source>
</reference>
<comment type="caution">
    <text evidence="1">The sequence shown here is derived from an EMBL/GenBank/DDBJ whole genome shotgun (WGS) entry which is preliminary data.</text>
</comment>
<dbReference type="Gene3D" id="1.25.40.10">
    <property type="entry name" value="Tetratricopeptide repeat domain"/>
    <property type="match status" value="1"/>
</dbReference>
<evidence type="ECO:0000313" key="3">
    <source>
        <dbReference type="Proteomes" id="UP000070598"/>
    </source>
</evidence>
<evidence type="ECO:0000313" key="1">
    <source>
        <dbReference type="EMBL" id="KWX05152.1"/>
    </source>
</evidence>